<dbReference type="Pfam" id="PF01791">
    <property type="entry name" value="DeoC"/>
    <property type="match status" value="1"/>
</dbReference>
<dbReference type="PANTHER" id="PTHR10889:SF1">
    <property type="entry name" value="DEOXYRIBOSE-PHOSPHATE ALDOLASE"/>
    <property type="match status" value="1"/>
</dbReference>
<dbReference type="Gene3D" id="3.20.20.70">
    <property type="entry name" value="Aldolase class I"/>
    <property type="match status" value="1"/>
</dbReference>
<evidence type="ECO:0000256" key="6">
    <source>
        <dbReference type="ARBA" id="ARBA00056337"/>
    </source>
</evidence>
<comment type="pathway">
    <text evidence="7">Carbohydrate degradation; 2-deoxy-D-ribose 1-phosphate degradation; D-glyceraldehyde 3-phosphate and acetaldehyde from 2-deoxy-alpha-D-ribose 1-phosphate: step 2/2.</text>
</comment>
<comment type="function">
    <text evidence="6 7">Catalyzes a reversible aldol reaction between acetaldehyde and D-glyceraldehyde 3-phosphate to generate 2-deoxy-D-ribose 5-phosphate.</text>
</comment>
<feature type="active site" description="Proton donor/acceptor" evidence="7">
    <location>
        <position position="212"/>
    </location>
</feature>
<reference evidence="9" key="1">
    <citation type="submission" date="2017-05" db="EMBL/GenBank/DDBJ databases">
        <authorList>
            <person name="Sung H."/>
        </authorList>
    </citation>
    <scope>NUCLEOTIDE SEQUENCE [LARGE SCALE GENOMIC DNA]</scope>
    <source>
        <strain evidence="9">AR23208</strain>
    </source>
</reference>
<dbReference type="PIRSF" id="PIRSF001357">
    <property type="entry name" value="DeoC"/>
    <property type="match status" value="1"/>
</dbReference>
<dbReference type="GO" id="GO:0009264">
    <property type="term" value="P:deoxyribonucleotide catabolic process"/>
    <property type="evidence" value="ECO:0007669"/>
    <property type="project" value="UniProtKB-UniRule"/>
</dbReference>
<dbReference type="InterPro" id="IPR013785">
    <property type="entry name" value="Aldolase_TIM"/>
</dbReference>
<organism evidence="8 9">
    <name type="scientific">Tumebacillus avium</name>
    <dbReference type="NCBI Taxonomy" id="1903704"/>
    <lineage>
        <taxon>Bacteria</taxon>
        <taxon>Bacillati</taxon>
        <taxon>Bacillota</taxon>
        <taxon>Bacilli</taxon>
        <taxon>Bacillales</taxon>
        <taxon>Alicyclobacillaceae</taxon>
        <taxon>Tumebacillus</taxon>
    </lineage>
</organism>
<evidence type="ECO:0000256" key="4">
    <source>
        <dbReference type="ARBA" id="ARBA00023270"/>
    </source>
</evidence>
<gene>
    <name evidence="7" type="primary">deoC</name>
    <name evidence="8" type="ORF">CBW65_14145</name>
</gene>
<name>A0A1Y0IPQ4_9BACL</name>
<comment type="subcellular location">
    <subcellularLocation>
        <location evidence="7">Cytoplasm</location>
    </subcellularLocation>
</comment>
<dbReference type="InterPro" id="IPR011343">
    <property type="entry name" value="DeoC"/>
</dbReference>
<dbReference type="FunFam" id="3.20.20.70:FF:000044">
    <property type="entry name" value="Deoxyribose-phosphate aldolase"/>
    <property type="match status" value="1"/>
</dbReference>
<dbReference type="GO" id="GO:0016052">
    <property type="term" value="P:carbohydrate catabolic process"/>
    <property type="evidence" value="ECO:0007669"/>
    <property type="project" value="TreeGrafter"/>
</dbReference>
<dbReference type="EMBL" id="CP021434">
    <property type="protein sequence ID" value="ARU62019.1"/>
    <property type="molecule type" value="Genomic_DNA"/>
</dbReference>
<keyword evidence="9" id="KW-1185">Reference proteome</keyword>
<comment type="similarity">
    <text evidence="1 7">Belongs to the DeoC/FbaB aldolase family. DeoC type 1 subfamily.</text>
</comment>
<dbReference type="AlphaFoldDB" id="A0A1Y0IPQ4"/>
<dbReference type="GO" id="GO:0004139">
    <property type="term" value="F:deoxyribose-phosphate aldolase activity"/>
    <property type="evidence" value="ECO:0007669"/>
    <property type="project" value="UniProtKB-UniRule"/>
</dbReference>
<dbReference type="InterPro" id="IPR002915">
    <property type="entry name" value="DeoC/FbaB/LacD_aldolase"/>
</dbReference>
<dbReference type="OrthoDB" id="9778711at2"/>
<dbReference type="NCBIfam" id="TIGR00126">
    <property type="entry name" value="deoC"/>
    <property type="match status" value="1"/>
</dbReference>
<evidence type="ECO:0000256" key="5">
    <source>
        <dbReference type="ARBA" id="ARBA00048791"/>
    </source>
</evidence>
<dbReference type="Proteomes" id="UP000195437">
    <property type="component" value="Chromosome"/>
</dbReference>
<dbReference type="GO" id="GO:0006018">
    <property type="term" value="P:2-deoxyribose 1-phosphate catabolic process"/>
    <property type="evidence" value="ECO:0007669"/>
    <property type="project" value="UniProtKB-UniRule"/>
</dbReference>
<feature type="active site" description="Proton donor/acceptor" evidence="7">
    <location>
        <position position="120"/>
    </location>
</feature>
<feature type="active site" description="Schiff-base intermediate with acetaldehyde" evidence="7">
    <location>
        <position position="183"/>
    </location>
</feature>
<dbReference type="HAMAP" id="MF_00114">
    <property type="entry name" value="DeoC_type1"/>
    <property type="match status" value="1"/>
</dbReference>
<accession>A0A1Y0IPQ4</accession>
<dbReference type="KEGG" id="tum:CBW65_14145"/>
<dbReference type="CDD" id="cd00959">
    <property type="entry name" value="DeoC"/>
    <property type="match status" value="1"/>
</dbReference>
<dbReference type="PANTHER" id="PTHR10889">
    <property type="entry name" value="DEOXYRIBOSE-PHOSPHATE ALDOLASE"/>
    <property type="match status" value="1"/>
</dbReference>
<evidence type="ECO:0000313" key="9">
    <source>
        <dbReference type="Proteomes" id="UP000195437"/>
    </source>
</evidence>
<evidence type="ECO:0000256" key="1">
    <source>
        <dbReference type="ARBA" id="ARBA00010936"/>
    </source>
</evidence>
<sequence length="252" mass="25855">MNEIISQAKAAVEAAIGSVHIEEGSYTPVAASEATMIIDHTLLKADATPEAIDKLCEEARTHNFFSVCVNPVFVPQAAKNLAGSKVKVCTVIGFPLGANTTEVKAFEAHDAVEKGAHEVDMVISVGLLKAGELKAVYEDIKGVVDAVGDRALTKVIIETSLLTPLEKAIASLLTAAAGADFVKTSTGFSTGGATPEDVSLMRAAVGPNVGVKASGGVRSLEDAVKVMEAGANRLGCSAGVSIAQGQTAKSDY</sequence>
<evidence type="ECO:0000256" key="7">
    <source>
        <dbReference type="HAMAP-Rule" id="MF_00114"/>
    </source>
</evidence>
<evidence type="ECO:0000313" key="8">
    <source>
        <dbReference type="EMBL" id="ARU62019.1"/>
    </source>
</evidence>
<evidence type="ECO:0000256" key="2">
    <source>
        <dbReference type="ARBA" id="ARBA00022490"/>
    </source>
</evidence>
<keyword evidence="4 7" id="KW-0704">Schiff base</keyword>
<keyword evidence="2 7" id="KW-0963">Cytoplasm</keyword>
<dbReference type="UniPathway" id="UPA00002">
    <property type="reaction ID" value="UER00468"/>
</dbReference>
<dbReference type="GO" id="GO:0005737">
    <property type="term" value="C:cytoplasm"/>
    <property type="evidence" value="ECO:0007669"/>
    <property type="project" value="UniProtKB-SubCell"/>
</dbReference>
<evidence type="ECO:0000256" key="3">
    <source>
        <dbReference type="ARBA" id="ARBA00023239"/>
    </source>
</evidence>
<proteinExistence type="inferred from homology"/>
<dbReference type="SUPFAM" id="SSF51569">
    <property type="entry name" value="Aldolase"/>
    <property type="match status" value="1"/>
</dbReference>
<comment type="catalytic activity">
    <reaction evidence="5 7">
        <text>2-deoxy-D-ribose 5-phosphate = D-glyceraldehyde 3-phosphate + acetaldehyde</text>
        <dbReference type="Rhea" id="RHEA:12821"/>
        <dbReference type="ChEBI" id="CHEBI:15343"/>
        <dbReference type="ChEBI" id="CHEBI:59776"/>
        <dbReference type="ChEBI" id="CHEBI:62877"/>
        <dbReference type="EC" id="4.1.2.4"/>
    </reaction>
</comment>
<dbReference type="SMART" id="SM01133">
    <property type="entry name" value="DeoC"/>
    <property type="match status" value="1"/>
</dbReference>
<keyword evidence="3 7" id="KW-0456">Lyase</keyword>
<dbReference type="InterPro" id="IPR028581">
    <property type="entry name" value="DeoC_typeI"/>
</dbReference>
<dbReference type="EC" id="4.1.2.4" evidence="7"/>
<protein>
    <recommendedName>
        <fullName evidence="7">Deoxyribose-phosphate aldolase</fullName>
        <shortName evidence="7">DERA</shortName>
        <ecNumber evidence="7">4.1.2.4</ecNumber>
    </recommendedName>
    <alternativeName>
        <fullName evidence="7">2-deoxy-D-ribose 5-phosphate aldolase</fullName>
    </alternativeName>
    <alternativeName>
        <fullName evidence="7">Phosphodeoxyriboaldolase</fullName>
        <shortName evidence="7">Deoxyriboaldolase</shortName>
    </alternativeName>
</protein>